<reference evidence="3 4" key="1">
    <citation type="submission" date="2020-09" db="EMBL/GenBank/DDBJ databases">
        <title>Diversity and distribution of actinomycetes associated with coral in the coast of Hainan.</title>
        <authorList>
            <person name="Li F."/>
        </authorList>
    </citation>
    <scope>NUCLEOTIDE SEQUENCE [LARGE SCALE GENOMIC DNA]</scope>
    <source>
        <strain evidence="3 4">HNM0947</strain>
    </source>
</reference>
<dbReference type="EMBL" id="JADBGI010000019">
    <property type="protein sequence ID" value="MBE3000919.1"/>
    <property type="molecule type" value="Genomic_DNA"/>
</dbReference>
<organism evidence="3 4">
    <name type="scientific">Nocardiopsis coralli</name>
    <dbReference type="NCBI Taxonomy" id="2772213"/>
    <lineage>
        <taxon>Bacteria</taxon>
        <taxon>Bacillati</taxon>
        <taxon>Actinomycetota</taxon>
        <taxon>Actinomycetes</taxon>
        <taxon>Streptosporangiales</taxon>
        <taxon>Nocardiopsidaceae</taxon>
        <taxon>Nocardiopsis</taxon>
    </lineage>
</organism>
<evidence type="ECO:0000259" key="2">
    <source>
        <dbReference type="Pfam" id="PF23275"/>
    </source>
</evidence>
<accession>A0ABR9PAQ4</accession>
<dbReference type="InterPro" id="IPR057037">
    <property type="entry name" value="TPR_rep_actino"/>
</dbReference>
<evidence type="ECO:0000313" key="3">
    <source>
        <dbReference type="EMBL" id="MBE3000919.1"/>
    </source>
</evidence>
<feature type="domain" description="TPR repeat" evidence="2">
    <location>
        <begin position="243"/>
        <end position="433"/>
    </location>
</feature>
<feature type="region of interest" description="Disordered" evidence="1">
    <location>
        <begin position="1"/>
        <end position="21"/>
    </location>
</feature>
<proteinExistence type="predicted"/>
<dbReference type="Pfam" id="PF23275">
    <property type="entry name" value="TPR_23"/>
    <property type="match status" value="1"/>
</dbReference>
<name>A0ABR9PAQ4_9ACTN</name>
<gene>
    <name evidence="3" type="ORF">IDM40_19805</name>
</gene>
<evidence type="ECO:0000256" key="1">
    <source>
        <dbReference type="SAM" id="MobiDB-lite"/>
    </source>
</evidence>
<comment type="caution">
    <text evidence="3">The sequence shown here is derived from an EMBL/GenBank/DDBJ whole genome shotgun (WGS) entry which is preliminary data.</text>
</comment>
<dbReference type="RefSeq" id="WP_193123523.1">
    <property type="nucleotide sequence ID" value="NZ_JADBGI010000019.1"/>
</dbReference>
<keyword evidence="4" id="KW-1185">Reference proteome</keyword>
<sequence length="881" mass="96962">MSFDPRIPSADSESVSSKADEYHSLLERLTGQSEEQLEEFSKTSTSFSDMLADDIKSSGDINYAHWKEACMACVVAAEATEQWSESLNTYEEKISGLQYLVENVAPTLSNEVQVPYAADSPPPRQQYLKELQRLADEAWDDLEDEAEECSDHIKGGTDPDNVSSLMGGRLDWLPNNIMGASMPVPVDADQGDLDGEELQEMLESGEISQERYDALMATLTALTGRAEYLKERAEHANEDEEDLELNPHEVKYLEAFFESLEDIDSPDDYEGSDGVISLPSLIEENIGDESQRSELLQKLGDGLLTLSNESIGGSEEKLPESVRNAAMGPTLARHENGFEGYRQDDEIYGSDLANLADLLEQSSEETEGGVKFSQNITMSLGGLLESFHTHSDTDEMRTSLEAAGGLEALETLLDISTENDEANRAIFTGQYETDELSHEEYSKLIDESLRGFLTFGESFDQSDIAEDEDSFESYNRTPGGLTALFDWLSDEEVNSNPETRALAAESMGALTLFMADPEEHGPLMGTVPSSISRDAADSLSDAFAAHIHTFSSDVGINGKGDVVSADGYQNRRNVELDSDGEFAFIPPEERTRFLEIIMTDQSAAVDIHSDTIRFVHGEAVNSVDSGDLGSSSLPSGNLAAIVESALENEADHRNLSDEDLQQDKENMWDFAAGAITNSASGADDLPSRFVPFVGPTLSVFDDILKDQLLNTDEEHNPYSDPNGSLDLSSIKIESQIHMLERMLEEHENDPEVQQHPFMSDSGEIELEHLSQLESDGIITGIDSDLLEQNPKDIQLEDLEGIVFDRNKLHEVINSPDEGSDTTIGALDGVTIDRPMSWQKNDRIGATQFDEFTGAYDGRREVLRDQLSGNIPGGEELDKDDD</sequence>
<dbReference type="Proteomes" id="UP000806528">
    <property type="component" value="Unassembled WGS sequence"/>
</dbReference>
<protein>
    <recommendedName>
        <fullName evidence="2">TPR repeat domain-containing protein</fullName>
    </recommendedName>
</protein>
<evidence type="ECO:0000313" key="4">
    <source>
        <dbReference type="Proteomes" id="UP000806528"/>
    </source>
</evidence>